<dbReference type="SMART" id="SM00448">
    <property type="entry name" value="REC"/>
    <property type="match status" value="1"/>
</dbReference>
<dbReference type="SUPFAM" id="SSF47384">
    <property type="entry name" value="Homodimeric domain of signal transducing histidine kinase"/>
    <property type="match status" value="1"/>
</dbReference>
<dbReference type="InterPro" id="IPR018062">
    <property type="entry name" value="HTH_AraC-typ_CS"/>
</dbReference>
<feature type="transmembrane region" description="Helical" evidence="8">
    <location>
        <begin position="679"/>
        <end position="699"/>
    </location>
</feature>
<dbReference type="Pfam" id="PF07494">
    <property type="entry name" value="Reg_prop"/>
    <property type="match status" value="4"/>
</dbReference>
<keyword evidence="6" id="KW-0804">Transcription</keyword>
<evidence type="ECO:0000256" key="1">
    <source>
        <dbReference type="ARBA" id="ARBA00000085"/>
    </source>
</evidence>
<comment type="catalytic activity">
    <reaction evidence="1">
        <text>ATP + protein L-histidine = ADP + protein N-phospho-L-histidine.</text>
        <dbReference type="EC" id="2.7.13.3"/>
    </reaction>
</comment>
<dbReference type="InterPro" id="IPR011006">
    <property type="entry name" value="CheY-like_superfamily"/>
</dbReference>
<dbReference type="Pfam" id="PF02518">
    <property type="entry name" value="HATPase_c"/>
    <property type="match status" value="1"/>
</dbReference>
<dbReference type="Pfam" id="PF00512">
    <property type="entry name" value="HisKA"/>
    <property type="match status" value="1"/>
</dbReference>
<dbReference type="Gene3D" id="2.60.40.10">
    <property type="entry name" value="Immunoglobulins"/>
    <property type="match status" value="1"/>
</dbReference>
<dbReference type="InterPro" id="IPR011110">
    <property type="entry name" value="Reg_prop"/>
</dbReference>
<dbReference type="SUPFAM" id="SSF52172">
    <property type="entry name" value="CheY-like"/>
    <property type="match status" value="1"/>
</dbReference>
<dbReference type="PANTHER" id="PTHR43547">
    <property type="entry name" value="TWO-COMPONENT HISTIDINE KINASE"/>
    <property type="match status" value="1"/>
</dbReference>
<evidence type="ECO:0000256" key="2">
    <source>
        <dbReference type="ARBA" id="ARBA00012438"/>
    </source>
</evidence>
<organism evidence="12 13">
    <name type="scientific">Sphingobacterium suaedae</name>
    <dbReference type="NCBI Taxonomy" id="1686402"/>
    <lineage>
        <taxon>Bacteria</taxon>
        <taxon>Pseudomonadati</taxon>
        <taxon>Bacteroidota</taxon>
        <taxon>Sphingobacteriia</taxon>
        <taxon>Sphingobacteriales</taxon>
        <taxon>Sphingobacteriaceae</taxon>
        <taxon>Sphingobacterium</taxon>
    </lineage>
</organism>
<keyword evidence="13" id="KW-1185">Reference proteome</keyword>
<sequence>MLTKGRTLTHHLWQLILFLLLGWTIPCPAQFLQLKFDHITSENGLPHSTIHGIAKDKYGFMWLGTWSGLCRYDGYDIRVYRYDASNPKSIINNRIHNVLLDKQGDIWVSTFNEQFLCRYNYETDDFSRVSLDNCAPEIRGKINRRDHRLQVNFTFHHTRWHLDNLSTTLVETFLPTGQQKTYKVDSSNPWSINDAYVSDIFLDEQHVLWLGTYSNGINRSYLDATPFHYLYHYADRPNSLSENIIRSLCEDEEGNVWVGTRSKGVTLVKRNGEYKQFQHAPRDIGSIQSNYIKKVFCDSRGDIWIGNQNGLDRYDKRTETIRRMDDPLLQNTGVFGIAEDQHMNLWFATWKGIFKYDRAKARFHAFDLSDALSEPHVWSIFVDSKSQIWAGTEGGGICIFKEDQGQQLRLVMRLQHGGVPMHSLSDNRIYSIFEDSNHEFWIGTGNGLDHYDPKTGVVKHLSPQSALWPKGTIAGITEDQKGFLWVSHKQGISRIDRRSLRIRTFSKQDGLQSNEFAEGAVYRSRRTNRLYFGGNKGVSYFNPDSIRTNPTPPRVVFTELRVLNEVVEVGQQVNDRVVLRRPLYLSESLNLTHEDKSISITFAALHYANPAGNKYAYMLEGFDKDWIYTDATKRVASYSNLTPGDYIFKVKASNSDGIWTTTPTALPIAVAPAIWASKWAYLLYACIFLILLYAFYYYIRRYTRLKSKLAYEALLHEKERELHESKLQFFTNISHEIKTPLSLILSPIQQLKGWSQTDGRIQEQLQTMENNGNRLLRTVNQLLDIRRFETGHETLHLEYTDIILLIKKVIASFAQEAKQKNIRLKTDLPLSSLFVDIDADKIEKVLYNLLSNALKFTGSGGIIKIRITLRSEQLILDVIDNGSSIPTDDLERIFKPFLQGQTTVSGGTGLGLTYSKSLVEMHRGALLVQSRSHATSLHLTLFRMILPLERTQPPIDSAREEWSMPQQGRATYDVQHENVTTSVDKQSLPKRCTLLFVEDNAEMRHYLANYFSTDYDILEAANGEIGLQLARKHVPDLIISDVMMPRIDGISFTRQIKLDILLRHIPVILLTARTWVEYEIEGLETGADDYMVKPFHLPILALKVRNQLLAHFRMQEKYRHKVSIEPSTIDVQSPDELLLQKILVYVEGHIADPDLKIDKVCLSVGLSRAQLYRKMKALTGYSMADLIKEVRLKRAQQLLQDKKFQISEVAYMVGFSDPEYFRKSFKSKFGYPPSAYAKS</sequence>
<dbReference type="PROSITE" id="PS50110">
    <property type="entry name" value="RESPONSE_REGULATORY"/>
    <property type="match status" value="1"/>
</dbReference>
<evidence type="ECO:0000256" key="6">
    <source>
        <dbReference type="ARBA" id="ARBA00023163"/>
    </source>
</evidence>
<evidence type="ECO:0000256" key="7">
    <source>
        <dbReference type="PROSITE-ProRule" id="PRU00169"/>
    </source>
</evidence>
<dbReference type="Gene3D" id="1.10.287.130">
    <property type="match status" value="1"/>
</dbReference>
<dbReference type="InterPro" id="IPR001789">
    <property type="entry name" value="Sig_transdc_resp-reg_receiver"/>
</dbReference>
<dbReference type="Gene3D" id="1.10.10.60">
    <property type="entry name" value="Homeodomain-like"/>
    <property type="match status" value="1"/>
</dbReference>
<keyword evidence="4" id="KW-0805">Transcription regulation</keyword>
<name>A0ABW5KHP7_9SPHI</name>
<evidence type="ECO:0000256" key="5">
    <source>
        <dbReference type="ARBA" id="ARBA00023125"/>
    </source>
</evidence>
<keyword evidence="8" id="KW-0472">Membrane</keyword>
<dbReference type="Pfam" id="PF12833">
    <property type="entry name" value="HTH_18"/>
    <property type="match status" value="1"/>
</dbReference>
<evidence type="ECO:0000256" key="4">
    <source>
        <dbReference type="ARBA" id="ARBA00023015"/>
    </source>
</evidence>
<dbReference type="InterPro" id="IPR011123">
    <property type="entry name" value="Y_Y_Y"/>
</dbReference>
<keyword evidence="5" id="KW-0238">DNA-binding</keyword>
<dbReference type="SUPFAM" id="SSF63829">
    <property type="entry name" value="Calcium-dependent phosphotriesterase"/>
    <property type="match status" value="2"/>
</dbReference>
<keyword evidence="8" id="KW-1133">Transmembrane helix</keyword>
<dbReference type="Pfam" id="PF00072">
    <property type="entry name" value="Response_reg"/>
    <property type="match status" value="1"/>
</dbReference>
<dbReference type="Gene3D" id="3.30.565.10">
    <property type="entry name" value="Histidine kinase-like ATPase, C-terminal domain"/>
    <property type="match status" value="1"/>
</dbReference>
<evidence type="ECO:0000259" key="9">
    <source>
        <dbReference type="PROSITE" id="PS01124"/>
    </source>
</evidence>
<dbReference type="InterPro" id="IPR018060">
    <property type="entry name" value="HTH_AraC"/>
</dbReference>
<dbReference type="EMBL" id="JBHULR010000004">
    <property type="protein sequence ID" value="MFD2547988.1"/>
    <property type="molecule type" value="Genomic_DNA"/>
</dbReference>
<protein>
    <recommendedName>
        <fullName evidence="2">histidine kinase</fullName>
        <ecNumber evidence="2">2.7.13.3</ecNumber>
    </recommendedName>
</protein>
<evidence type="ECO:0000259" key="10">
    <source>
        <dbReference type="PROSITE" id="PS50109"/>
    </source>
</evidence>
<dbReference type="Gene3D" id="3.40.50.2300">
    <property type="match status" value="1"/>
</dbReference>
<accession>A0ABW5KHP7</accession>
<proteinExistence type="predicted"/>
<feature type="domain" description="Histidine kinase" evidence="10">
    <location>
        <begin position="732"/>
        <end position="950"/>
    </location>
</feature>
<evidence type="ECO:0000256" key="8">
    <source>
        <dbReference type="SAM" id="Phobius"/>
    </source>
</evidence>
<dbReference type="InterPro" id="IPR004358">
    <property type="entry name" value="Sig_transdc_His_kin-like_C"/>
</dbReference>
<dbReference type="SMART" id="SM00342">
    <property type="entry name" value="HTH_ARAC"/>
    <property type="match status" value="1"/>
</dbReference>
<reference evidence="13" key="1">
    <citation type="journal article" date="2019" name="Int. J. Syst. Evol. Microbiol.">
        <title>The Global Catalogue of Microorganisms (GCM) 10K type strain sequencing project: providing services to taxonomists for standard genome sequencing and annotation.</title>
        <authorList>
            <consortium name="The Broad Institute Genomics Platform"/>
            <consortium name="The Broad Institute Genome Sequencing Center for Infectious Disease"/>
            <person name="Wu L."/>
            <person name="Ma J."/>
        </authorList>
    </citation>
    <scope>NUCLEOTIDE SEQUENCE [LARGE SCALE GENOMIC DNA]</scope>
    <source>
        <strain evidence="13">KCTC 42662</strain>
    </source>
</reference>
<evidence type="ECO:0000313" key="12">
    <source>
        <dbReference type="EMBL" id="MFD2547988.1"/>
    </source>
</evidence>
<dbReference type="InterPro" id="IPR036890">
    <property type="entry name" value="HATPase_C_sf"/>
</dbReference>
<dbReference type="SMART" id="SM00388">
    <property type="entry name" value="HisKA"/>
    <property type="match status" value="1"/>
</dbReference>
<dbReference type="SMART" id="SM00387">
    <property type="entry name" value="HATPase_c"/>
    <property type="match status" value="1"/>
</dbReference>
<evidence type="ECO:0000313" key="13">
    <source>
        <dbReference type="Proteomes" id="UP001597545"/>
    </source>
</evidence>
<dbReference type="Pfam" id="PF07495">
    <property type="entry name" value="Y_Y_Y"/>
    <property type="match status" value="1"/>
</dbReference>
<dbReference type="InterPro" id="IPR013783">
    <property type="entry name" value="Ig-like_fold"/>
</dbReference>
<dbReference type="EC" id="2.7.13.3" evidence="2"/>
<dbReference type="InterPro" id="IPR003594">
    <property type="entry name" value="HATPase_dom"/>
</dbReference>
<dbReference type="SUPFAM" id="SSF46689">
    <property type="entry name" value="Homeodomain-like"/>
    <property type="match status" value="1"/>
</dbReference>
<dbReference type="PRINTS" id="PR00344">
    <property type="entry name" value="BCTRLSENSOR"/>
</dbReference>
<dbReference type="InterPro" id="IPR009057">
    <property type="entry name" value="Homeodomain-like_sf"/>
</dbReference>
<dbReference type="PANTHER" id="PTHR43547:SF2">
    <property type="entry name" value="HYBRID SIGNAL TRANSDUCTION HISTIDINE KINASE C"/>
    <property type="match status" value="1"/>
</dbReference>
<feature type="modified residue" description="4-aspartylphosphate" evidence="7">
    <location>
        <position position="1041"/>
    </location>
</feature>
<dbReference type="PROSITE" id="PS01124">
    <property type="entry name" value="HTH_ARAC_FAMILY_2"/>
    <property type="match status" value="1"/>
</dbReference>
<dbReference type="Gene3D" id="2.130.10.10">
    <property type="entry name" value="YVTN repeat-like/Quinoprotein amine dehydrogenase"/>
    <property type="match status" value="2"/>
</dbReference>
<comment type="caution">
    <text evidence="12">The sequence shown here is derived from an EMBL/GenBank/DDBJ whole genome shotgun (WGS) entry which is preliminary data.</text>
</comment>
<feature type="domain" description="Response regulatory" evidence="11">
    <location>
        <begin position="993"/>
        <end position="1108"/>
    </location>
</feature>
<feature type="domain" description="HTH araC/xylS-type" evidence="9">
    <location>
        <begin position="1140"/>
        <end position="1239"/>
    </location>
</feature>
<evidence type="ECO:0000259" key="11">
    <source>
        <dbReference type="PROSITE" id="PS50110"/>
    </source>
</evidence>
<dbReference type="PROSITE" id="PS00041">
    <property type="entry name" value="HTH_ARAC_FAMILY_1"/>
    <property type="match status" value="1"/>
</dbReference>
<keyword evidence="8" id="KW-0812">Transmembrane</keyword>
<dbReference type="RefSeq" id="WP_380903313.1">
    <property type="nucleotide sequence ID" value="NZ_JBHUEG010000001.1"/>
</dbReference>
<dbReference type="InterPro" id="IPR005467">
    <property type="entry name" value="His_kinase_dom"/>
</dbReference>
<dbReference type="InterPro" id="IPR036097">
    <property type="entry name" value="HisK_dim/P_sf"/>
</dbReference>
<dbReference type="InterPro" id="IPR015943">
    <property type="entry name" value="WD40/YVTN_repeat-like_dom_sf"/>
</dbReference>
<keyword evidence="3 7" id="KW-0597">Phosphoprotein</keyword>
<dbReference type="CDD" id="cd00082">
    <property type="entry name" value="HisKA"/>
    <property type="match status" value="1"/>
</dbReference>
<evidence type="ECO:0000256" key="3">
    <source>
        <dbReference type="ARBA" id="ARBA00022553"/>
    </source>
</evidence>
<dbReference type="Proteomes" id="UP001597545">
    <property type="component" value="Unassembled WGS sequence"/>
</dbReference>
<dbReference type="PROSITE" id="PS50109">
    <property type="entry name" value="HIS_KIN"/>
    <property type="match status" value="1"/>
</dbReference>
<dbReference type="CDD" id="cd17574">
    <property type="entry name" value="REC_OmpR"/>
    <property type="match status" value="1"/>
</dbReference>
<dbReference type="InterPro" id="IPR003661">
    <property type="entry name" value="HisK_dim/P_dom"/>
</dbReference>
<dbReference type="SUPFAM" id="SSF55874">
    <property type="entry name" value="ATPase domain of HSP90 chaperone/DNA topoisomerase II/histidine kinase"/>
    <property type="match status" value="1"/>
</dbReference>
<gene>
    <name evidence="12" type="ORF">ACFSR5_10075</name>
</gene>